<name>A0ABS6JWF8_9BACI</name>
<dbReference type="Proteomes" id="UP000790580">
    <property type="component" value="Unassembled WGS sequence"/>
</dbReference>
<evidence type="ECO:0000313" key="1">
    <source>
        <dbReference type="EMBL" id="MBU9721455.1"/>
    </source>
</evidence>
<accession>A0ABS6JWF8</accession>
<evidence type="ECO:0000313" key="2">
    <source>
        <dbReference type="Proteomes" id="UP000790580"/>
    </source>
</evidence>
<comment type="caution">
    <text evidence="1">The sequence shown here is derived from an EMBL/GenBank/DDBJ whole genome shotgun (WGS) entry which is preliminary data.</text>
</comment>
<protein>
    <submittedName>
        <fullName evidence="1">Group-specific protein</fullName>
    </submittedName>
</protein>
<sequence length="75" mass="8677">MGCNIDHSVEDVKDKLNQQREHLPEKMYDDLNSFLADSVTQDELNEIFHLLKKYDLASSDERAERNRSIVKVIGA</sequence>
<organism evidence="1 2">
    <name type="scientific">Evansella alkalicola</name>
    <dbReference type="NCBI Taxonomy" id="745819"/>
    <lineage>
        <taxon>Bacteria</taxon>
        <taxon>Bacillati</taxon>
        <taxon>Bacillota</taxon>
        <taxon>Bacilli</taxon>
        <taxon>Bacillales</taxon>
        <taxon>Bacillaceae</taxon>
        <taxon>Evansella</taxon>
    </lineage>
</organism>
<dbReference type="EMBL" id="JAHQCR010000034">
    <property type="protein sequence ID" value="MBU9721455.1"/>
    <property type="molecule type" value="Genomic_DNA"/>
</dbReference>
<keyword evidence="2" id="KW-1185">Reference proteome</keyword>
<dbReference type="RefSeq" id="WP_088075395.1">
    <property type="nucleotide sequence ID" value="NZ_JAHQCR010000034.1"/>
</dbReference>
<gene>
    <name evidence="1" type="ORF">KS407_08355</name>
</gene>
<reference evidence="1 2" key="1">
    <citation type="submission" date="2021-06" db="EMBL/GenBank/DDBJ databases">
        <title>Bacillus sp. RD4P76, an endophyte from a halophyte.</title>
        <authorList>
            <person name="Sun J.-Q."/>
        </authorList>
    </citation>
    <scope>NUCLEOTIDE SEQUENCE [LARGE SCALE GENOMIC DNA]</scope>
    <source>
        <strain evidence="1 2">JCM 17098</strain>
    </source>
</reference>
<proteinExistence type="predicted"/>